<organism evidence="2 4">
    <name type="scientific">Thelephora terrestris</name>
    <dbReference type="NCBI Taxonomy" id="56493"/>
    <lineage>
        <taxon>Eukaryota</taxon>
        <taxon>Fungi</taxon>
        <taxon>Dikarya</taxon>
        <taxon>Basidiomycota</taxon>
        <taxon>Agaricomycotina</taxon>
        <taxon>Agaricomycetes</taxon>
        <taxon>Thelephorales</taxon>
        <taxon>Thelephoraceae</taxon>
        <taxon>Thelephora</taxon>
    </lineage>
</organism>
<proteinExistence type="predicted"/>
<evidence type="ECO:0000313" key="4">
    <source>
        <dbReference type="Proteomes" id="UP000736335"/>
    </source>
</evidence>
<accession>A0A9P6L830</accession>
<feature type="region of interest" description="Disordered" evidence="1">
    <location>
        <begin position="743"/>
        <end position="786"/>
    </location>
</feature>
<sequence>MRMSFPSSRTVHVLKKSTPLRADWLERASSPMRTSCKASVMLWVSVAWKIGVGKADVGRIAKADVFCVEEAKPVGVDKITVIGIGGIGQVGIERTDGAGAGKASTASMEGIDGVEIGGIGGVSSEGIGAVGIGKAGTMGAGIPKGLPCDHRGCFLPLGAPPVPPPPQSEDDWTPFASRAGFELANILYLKAHLSQSIINDLLDVWSATLVPHGDLAPITSHRDLHSQIDAVDLGNVPWRSYTAQYQWLRPENGPVPEWMGTKYQIWFRDPRKVVHNILANPEFVSGIDYVPHQDFQDGERQYRDLMSGTWVWEQCDIIATDPTTHGAMFVPIVLGTDKTTVSVATGQQVYHPVYLSVGNVHNRIRRAHKHALVLIGFLPIPKGSREDWKSELFRDFRRRLFHGSLTVMNEPLKRYMTTWDVVRCADKHFRRAIYGIGPYIADYPEQSTAAGTVYGWCEADPKDLDGLPTELRTLARLLRLIDTQDEDTLWFGHGIPFTAKFPRADIYELLTPDLLHQAIKGTFKDHLVSWVEEYLKLVHGPSQGSEILDEIDRRIALVPLFPGLRRFKQGRNFQQWTGNDSKAFMKVVFVTSLEGFVAIDIIKTLTAFMDFCYIARLDTITETALDALDDSLRRFHHHRKIFQESGVRPTGFSLPRQHALTHYRYHIEKFGAPNGLSSSITESKHITAVKKPWRQSNRYNALGQMLTTNSRNDKLAAARVDFSTRGMLNGTCLGDALERLRNLPEDTAGGDDDTEDDSDSDGDNGQDLDADEDEEATGPVDGPPTLSEVTLALKPAPGYPLISFQELGRHIKQENLESLVRIFLFYQQNPTFAGTPPITACPTVEYADQISVFHSAKAVFCAPGNHSSIEELYRETIRSTPRWQTSGITAPRRDCILIATGSDEAGTRGLDVARVHLFFSFVFKGELFQCALVHEFCKSFADPDLDNGLWIFEPDYAEDAGPRIMSVIHIDSIVRAAHLLPVFGGDTPIPREINFTNTLDAFRAFYLNKYIDYHAFQTLS</sequence>
<reference evidence="2" key="2">
    <citation type="submission" date="2020-11" db="EMBL/GenBank/DDBJ databases">
        <authorList>
            <consortium name="DOE Joint Genome Institute"/>
            <person name="Kuo A."/>
            <person name="Miyauchi S."/>
            <person name="Kiss E."/>
            <person name="Drula E."/>
            <person name="Kohler A."/>
            <person name="Sanchez-Garcia M."/>
            <person name="Andreopoulos B."/>
            <person name="Barry K.W."/>
            <person name="Bonito G."/>
            <person name="Buee M."/>
            <person name="Carver A."/>
            <person name="Chen C."/>
            <person name="Cichocki N."/>
            <person name="Clum A."/>
            <person name="Culley D."/>
            <person name="Crous P.W."/>
            <person name="Fauchery L."/>
            <person name="Girlanda M."/>
            <person name="Hayes R."/>
            <person name="Keri Z."/>
            <person name="Labutti K."/>
            <person name="Lipzen A."/>
            <person name="Lombard V."/>
            <person name="Magnuson J."/>
            <person name="Maillard F."/>
            <person name="Morin E."/>
            <person name="Murat C."/>
            <person name="Nolan M."/>
            <person name="Ohm R."/>
            <person name="Pangilinan J."/>
            <person name="Pereira M."/>
            <person name="Perotto S."/>
            <person name="Peter M."/>
            <person name="Riley R."/>
            <person name="Sitrit Y."/>
            <person name="Stielow B."/>
            <person name="Szollosi G."/>
            <person name="Zifcakova L."/>
            <person name="Stursova M."/>
            <person name="Spatafora J.W."/>
            <person name="Tedersoo L."/>
            <person name="Vaario L.-M."/>
            <person name="Yamada A."/>
            <person name="Yan M."/>
            <person name="Wang P."/>
            <person name="Xu J."/>
            <person name="Bruns T."/>
            <person name="Baldrian P."/>
            <person name="Vilgalys R."/>
            <person name="Henrissat B."/>
            <person name="Grigoriev I.V."/>
            <person name="Hibbett D."/>
            <person name="Nagy L.G."/>
            <person name="Martin F.M."/>
        </authorList>
    </citation>
    <scope>NUCLEOTIDE SEQUENCE</scope>
    <source>
        <strain evidence="2">UH-Tt-Lm1</strain>
    </source>
</reference>
<dbReference type="OrthoDB" id="3199698at2759"/>
<name>A0A9P6L830_9AGAM</name>
<dbReference type="Pfam" id="PF18759">
    <property type="entry name" value="Plavaka"/>
    <property type="match status" value="1"/>
</dbReference>
<dbReference type="EMBL" id="WIUZ02000005">
    <property type="protein sequence ID" value="KAF9787363.1"/>
    <property type="molecule type" value="Genomic_DNA"/>
</dbReference>
<reference evidence="2" key="1">
    <citation type="journal article" date="2020" name="Nat. Commun.">
        <title>Large-scale genome sequencing of mycorrhizal fungi provides insights into the early evolution of symbiotic traits.</title>
        <authorList>
            <person name="Miyauchi S."/>
            <person name="Kiss E."/>
            <person name="Kuo A."/>
            <person name="Drula E."/>
            <person name="Kohler A."/>
            <person name="Sanchez-Garcia M."/>
            <person name="Morin E."/>
            <person name="Andreopoulos B."/>
            <person name="Barry K.W."/>
            <person name="Bonito G."/>
            <person name="Buee M."/>
            <person name="Carver A."/>
            <person name="Chen C."/>
            <person name="Cichocki N."/>
            <person name="Clum A."/>
            <person name="Culley D."/>
            <person name="Crous P.W."/>
            <person name="Fauchery L."/>
            <person name="Girlanda M."/>
            <person name="Hayes R.D."/>
            <person name="Keri Z."/>
            <person name="LaButti K."/>
            <person name="Lipzen A."/>
            <person name="Lombard V."/>
            <person name="Magnuson J."/>
            <person name="Maillard F."/>
            <person name="Murat C."/>
            <person name="Nolan M."/>
            <person name="Ohm R.A."/>
            <person name="Pangilinan J."/>
            <person name="Pereira M.F."/>
            <person name="Perotto S."/>
            <person name="Peter M."/>
            <person name="Pfister S."/>
            <person name="Riley R."/>
            <person name="Sitrit Y."/>
            <person name="Stielow J.B."/>
            <person name="Szollosi G."/>
            <person name="Zifcakova L."/>
            <person name="Stursova M."/>
            <person name="Spatafora J.W."/>
            <person name="Tedersoo L."/>
            <person name="Vaario L.M."/>
            <person name="Yamada A."/>
            <person name="Yan M."/>
            <person name="Wang P."/>
            <person name="Xu J."/>
            <person name="Bruns T."/>
            <person name="Baldrian P."/>
            <person name="Vilgalys R."/>
            <person name="Dunand C."/>
            <person name="Henrissat B."/>
            <person name="Grigoriev I.V."/>
            <person name="Hibbett D."/>
            <person name="Nagy L.G."/>
            <person name="Martin F.M."/>
        </authorList>
    </citation>
    <scope>NUCLEOTIDE SEQUENCE</scope>
    <source>
        <strain evidence="2">UH-Tt-Lm1</strain>
    </source>
</reference>
<comment type="caution">
    <text evidence="2">The sequence shown here is derived from an EMBL/GenBank/DDBJ whole genome shotgun (WGS) entry which is preliminary data.</text>
</comment>
<evidence type="ECO:0000313" key="2">
    <source>
        <dbReference type="EMBL" id="KAF9787363.1"/>
    </source>
</evidence>
<dbReference type="Proteomes" id="UP000736335">
    <property type="component" value="Unassembled WGS sequence"/>
</dbReference>
<evidence type="ECO:0000256" key="1">
    <source>
        <dbReference type="SAM" id="MobiDB-lite"/>
    </source>
</evidence>
<dbReference type="InterPro" id="IPR041078">
    <property type="entry name" value="Plavaka"/>
</dbReference>
<dbReference type="EMBL" id="WIUZ02000002">
    <property type="protein sequence ID" value="KAF9790628.1"/>
    <property type="molecule type" value="Genomic_DNA"/>
</dbReference>
<protein>
    <submittedName>
        <fullName evidence="2">Uncharacterized protein</fullName>
    </submittedName>
</protein>
<evidence type="ECO:0000313" key="3">
    <source>
        <dbReference type="EMBL" id="KAF9790628.1"/>
    </source>
</evidence>
<gene>
    <name evidence="2" type="ORF">BJ322DRAFT_1210238</name>
    <name evidence="3" type="ORF">BJ322DRAFT_1216352</name>
</gene>
<feature type="compositionally biased region" description="Acidic residues" evidence="1">
    <location>
        <begin position="748"/>
        <end position="776"/>
    </location>
</feature>
<keyword evidence="4" id="KW-1185">Reference proteome</keyword>
<dbReference type="AlphaFoldDB" id="A0A9P6L830"/>